<dbReference type="Proteomes" id="UP000008871">
    <property type="component" value="Chromosome"/>
</dbReference>
<keyword evidence="7" id="KW-1185">Reference proteome</keyword>
<evidence type="ECO:0000256" key="2">
    <source>
        <dbReference type="ARBA" id="ARBA00022692"/>
    </source>
</evidence>
<dbReference type="eggNOG" id="COG2020">
    <property type="taxonomic scope" value="Bacteria"/>
</dbReference>
<protein>
    <recommendedName>
        <fullName evidence="8">Isoprenylcysteine carboxylmethyltransferase family protein</fullName>
    </recommendedName>
</protein>
<evidence type="ECO:0000256" key="5">
    <source>
        <dbReference type="SAM" id="Phobius"/>
    </source>
</evidence>
<feature type="transmembrane region" description="Helical" evidence="5">
    <location>
        <begin position="46"/>
        <end position="65"/>
    </location>
</feature>
<reference evidence="6 7" key="1">
    <citation type="journal article" date="2006" name="Nat. Biotechnol.">
        <title>Genome sequence of the ubiquitous hydrocarbon-degrading marine bacterium Alcanivorax borkumensis.</title>
        <authorList>
            <person name="Schneiker S."/>
            <person name="Martins dos Santos V.A.P."/>
            <person name="Bartels D."/>
            <person name="Bekel T."/>
            <person name="Brecht M."/>
            <person name="Buhrmester J."/>
            <person name="Chernikova T.N."/>
            <person name="Denaro R."/>
            <person name="Ferrer M."/>
            <person name="Gertler C."/>
            <person name="Goesmann A."/>
            <person name="Golyshina O.V."/>
            <person name="Kaminski F."/>
            <person name="Khachane A.N."/>
            <person name="Lang S."/>
            <person name="Linke B."/>
            <person name="McHardy A.C."/>
            <person name="Meyer F."/>
            <person name="Nechitaylo T."/>
            <person name="Puehler A."/>
            <person name="Regenhardt D."/>
            <person name="Rupp O."/>
            <person name="Sabirova J.S."/>
            <person name="Selbitschka W."/>
            <person name="Yakimov M.M."/>
            <person name="Timmis K.N."/>
            <person name="Vorhoelter F.-J."/>
            <person name="Weidner S."/>
            <person name="Kaiser O."/>
            <person name="Golyshin P.N."/>
        </authorList>
    </citation>
    <scope>NUCLEOTIDE SEQUENCE [LARGE SCALE GENOMIC DNA]</scope>
    <source>
        <strain evidence="7">ATCC 700651 / DSM 11573 / NCIMB 13689 / SK2</strain>
    </source>
</reference>
<evidence type="ECO:0000313" key="6">
    <source>
        <dbReference type="EMBL" id="CAL17374.1"/>
    </source>
</evidence>
<evidence type="ECO:0000313" key="7">
    <source>
        <dbReference type="Proteomes" id="UP000008871"/>
    </source>
</evidence>
<dbReference type="PANTHER" id="PTHR12714">
    <property type="entry name" value="PROTEIN-S ISOPRENYLCYSTEINE O-METHYLTRANSFERASE"/>
    <property type="match status" value="1"/>
</dbReference>
<dbReference type="PANTHER" id="PTHR12714:SF24">
    <property type="entry name" value="SLR1182 PROTEIN"/>
    <property type="match status" value="1"/>
</dbReference>
<dbReference type="EMBL" id="AM286690">
    <property type="protein sequence ID" value="CAL17374.1"/>
    <property type="molecule type" value="Genomic_DNA"/>
</dbReference>
<dbReference type="AlphaFoldDB" id="Q0VN74"/>
<dbReference type="Gene3D" id="1.20.120.1630">
    <property type="match status" value="1"/>
</dbReference>
<comment type="subcellular location">
    <subcellularLocation>
        <location evidence="1">Endomembrane system</location>
        <topology evidence="1">Multi-pass membrane protein</topology>
    </subcellularLocation>
</comment>
<organism evidence="6 7">
    <name type="scientific">Alcanivorax borkumensis (strain ATCC 700651 / DSM 11573 / NCIMB 13689 / SK2)</name>
    <dbReference type="NCBI Taxonomy" id="393595"/>
    <lineage>
        <taxon>Bacteria</taxon>
        <taxon>Pseudomonadati</taxon>
        <taxon>Pseudomonadota</taxon>
        <taxon>Gammaproteobacteria</taxon>
        <taxon>Oceanospirillales</taxon>
        <taxon>Alcanivoracaceae</taxon>
        <taxon>Alcanivorax</taxon>
    </lineage>
</organism>
<dbReference type="GO" id="GO:0016740">
    <property type="term" value="F:transferase activity"/>
    <property type="evidence" value="ECO:0007669"/>
    <property type="project" value="UniProtKB-ARBA"/>
</dbReference>
<keyword evidence="2 5" id="KW-0812">Transmembrane</keyword>
<sequence>MTGDFMPLKHPKIMMPPPALFLGGLLMGYGLDRALNLPAVHFLGQQWVILVLALIGISLVLAAVIQLRHAHTTLMPHRAAKTLLTQGVFALSRNPIYLGFACLHLAMALAQHSTGMLIMWAPVIWVIQQHVIAAEEAFHAQQFGEQWQAYRHKVRRWL</sequence>
<gene>
    <name evidence="6" type="ordered locus">ABO_1926</name>
</gene>
<evidence type="ECO:0000256" key="4">
    <source>
        <dbReference type="ARBA" id="ARBA00023136"/>
    </source>
</evidence>
<evidence type="ECO:0000256" key="1">
    <source>
        <dbReference type="ARBA" id="ARBA00004127"/>
    </source>
</evidence>
<dbReference type="GO" id="GO:0012505">
    <property type="term" value="C:endomembrane system"/>
    <property type="evidence" value="ECO:0007669"/>
    <property type="project" value="UniProtKB-SubCell"/>
</dbReference>
<dbReference type="HOGENOM" id="CLU_065200_4_0_6"/>
<keyword evidence="4 5" id="KW-0472">Membrane</keyword>
<accession>Q0VN74</accession>
<keyword evidence="3 5" id="KW-1133">Transmembrane helix</keyword>
<proteinExistence type="predicted"/>
<dbReference type="KEGG" id="abo:ABO_1926"/>
<name>Q0VN74_ALCBS</name>
<dbReference type="Pfam" id="PF04191">
    <property type="entry name" value="PEMT"/>
    <property type="match status" value="1"/>
</dbReference>
<evidence type="ECO:0000256" key="3">
    <source>
        <dbReference type="ARBA" id="ARBA00022989"/>
    </source>
</evidence>
<dbReference type="InterPro" id="IPR007318">
    <property type="entry name" value="Phopholipid_MeTrfase"/>
</dbReference>
<evidence type="ECO:0008006" key="8">
    <source>
        <dbReference type="Google" id="ProtNLM"/>
    </source>
</evidence>